<evidence type="ECO:0000313" key="17">
    <source>
        <dbReference type="Proteomes" id="UP000005239"/>
    </source>
</evidence>
<proteinExistence type="inferred from homology"/>
<evidence type="ECO:0000256" key="8">
    <source>
        <dbReference type="ARBA" id="ARBA00022692"/>
    </source>
</evidence>
<evidence type="ECO:0000256" key="13">
    <source>
        <dbReference type="ARBA" id="ARBA00023136"/>
    </source>
</evidence>
<evidence type="ECO:0000313" key="16">
    <source>
        <dbReference type="EnsemblMetazoa" id="PPA10998.1"/>
    </source>
</evidence>
<evidence type="ECO:0000256" key="5">
    <source>
        <dbReference type="ARBA" id="ARBA00013244"/>
    </source>
</evidence>
<dbReference type="GO" id="GO:0006071">
    <property type="term" value="P:glycerol metabolic process"/>
    <property type="evidence" value="ECO:0007669"/>
    <property type="project" value="UniProtKB-KW"/>
</dbReference>
<keyword evidence="17" id="KW-1185">Reference proteome</keyword>
<dbReference type="Pfam" id="PF03982">
    <property type="entry name" value="DAGAT"/>
    <property type="match status" value="1"/>
</dbReference>
<keyword evidence="8 15" id="KW-0812">Transmembrane</keyword>
<dbReference type="AlphaFoldDB" id="A0A8R1YCF9"/>
<keyword evidence="14" id="KW-0012">Acyltransferase</keyword>
<dbReference type="InterPro" id="IPR007130">
    <property type="entry name" value="DAGAT"/>
</dbReference>
<name>A0A8R1YCF9_PRIPA</name>
<dbReference type="GO" id="GO:0004144">
    <property type="term" value="F:diacylglycerol O-acyltransferase activity"/>
    <property type="evidence" value="ECO:0000318"/>
    <property type="project" value="GO_Central"/>
</dbReference>
<keyword evidence="6" id="KW-0444">Lipid biosynthesis</keyword>
<keyword evidence="9" id="KW-0319">Glycerol metabolism</keyword>
<keyword evidence="7" id="KW-0808">Transferase</keyword>
<dbReference type="GO" id="GO:0019432">
    <property type="term" value="P:triglyceride biosynthetic process"/>
    <property type="evidence" value="ECO:0000318"/>
    <property type="project" value="GO_Central"/>
</dbReference>
<dbReference type="PANTHER" id="PTHR12317">
    <property type="entry name" value="DIACYLGLYCEROL O-ACYLTRANSFERASE"/>
    <property type="match status" value="1"/>
</dbReference>
<dbReference type="EC" id="2.3.1.20" evidence="5"/>
<evidence type="ECO:0000256" key="12">
    <source>
        <dbReference type="ARBA" id="ARBA00023098"/>
    </source>
</evidence>
<comment type="similarity">
    <text evidence="4">Belongs to the diacylglycerol acyltransferase family.</text>
</comment>
<evidence type="ECO:0000256" key="6">
    <source>
        <dbReference type="ARBA" id="ARBA00022516"/>
    </source>
</evidence>
<evidence type="ECO:0000256" key="10">
    <source>
        <dbReference type="ARBA" id="ARBA00022824"/>
    </source>
</evidence>
<dbReference type="CDD" id="cd07987">
    <property type="entry name" value="LPLAT_MGAT-like"/>
    <property type="match status" value="1"/>
</dbReference>
<evidence type="ECO:0000256" key="4">
    <source>
        <dbReference type="ARBA" id="ARBA00005420"/>
    </source>
</evidence>
<feature type="transmembrane region" description="Helical" evidence="15">
    <location>
        <begin position="203"/>
        <end position="223"/>
    </location>
</feature>
<evidence type="ECO:0000256" key="1">
    <source>
        <dbReference type="ARBA" id="ARBA00004477"/>
    </source>
</evidence>
<evidence type="ECO:0000256" key="2">
    <source>
        <dbReference type="ARBA" id="ARBA00004771"/>
    </source>
</evidence>
<dbReference type="PANTHER" id="PTHR12317:SF0">
    <property type="entry name" value="ACYLTRANSFERASE"/>
    <property type="match status" value="1"/>
</dbReference>
<keyword evidence="10" id="KW-0256">Endoplasmic reticulum</keyword>
<protein>
    <recommendedName>
        <fullName evidence="5">diacylglycerol O-acyltransferase</fullName>
        <ecNumber evidence="5">2.3.1.20</ecNumber>
    </recommendedName>
</protein>
<comment type="pathway">
    <text evidence="2">Glycerolipid metabolism; triacylglycerol biosynthesis.</text>
</comment>
<organism evidence="16 17">
    <name type="scientific">Pristionchus pacificus</name>
    <name type="common">Parasitic nematode worm</name>
    <dbReference type="NCBI Taxonomy" id="54126"/>
    <lineage>
        <taxon>Eukaryota</taxon>
        <taxon>Metazoa</taxon>
        <taxon>Ecdysozoa</taxon>
        <taxon>Nematoda</taxon>
        <taxon>Chromadorea</taxon>
        <taxon>Rhabditida</taxon>
        <taxon>Rhabditina</taxon>
        <taxon>Diplogasteromorpha</taxon>
        <taxon>Diplogasteroidea</taxon>
        <taxon>Neodiplogasteridae</taxon>
        <taxon>Pristionchus</taxon>
    </lineage>
</organism>
<evidence type="ECO:0000256" key="7">
    <source>
        <dbReference type="ARBA" id="ARBA00022679"/>
    </source>
</evidence>
<gene>
    <name evidence="16" type="primary">WBGene00100552</name>
</gene>
<comment type="pathway">
    <text evidence="3">Lipid metabolism.</text>
</comment>
<dbReference type="GO" id="GO:0005789">
    <property type="term" value="C:endoplasmic reticulum membrane"/>
    <property type="evidence" value="ECO:0000318"/>
    <property type="project" value="GO_Central"/>
</dbReference>
<evidence type="ECO:0000256" key="9">
    <source>
        <dbReference type="ARBA" id="ARBA00022798"/>
    </source>
</evidence>
<evidence type="ECO:0000256" key="3">
    <source>
        <dbReference type="ARBA" id="ARBA00005189"/>
    </source>
</evidence>
<keyword evidence="11 15" id="KW-1133">Transmembrane helix</keyword>
<feature type="transmembrane region" description="Helical" evidence="15">
    <location>
        <begin position="229"/>
        <end position="249"/>
    </location>
</feature>
<dbReference type="EnsemblMetazoa" id="PPA10998.1">
    <property type="protein sequence ID" value="PPA10998.1"/>
    <property type="gene ID" value="WBGene00100552"/>
</dbReference>
<reference evidence="16" key="2">
    <citation type="submission" date="2022-06" db="UniProtKB">
        <authorList>
            <consortium name="EnsemblMetazoa"/>
        </authorList>
    </citation>
    <scope>IDENTIFICATION</scope>
    <source>
        <strain evidence="16">PS312</strain>
    </source>
</reference>
<sequence length="526" mass="59270">TYEAVCERVEQGLTQLKNVDSIKLSELGFSRVLITMDIFIFRAELPLAPDDTNLVTPVRSMQHFSGPRYSTKIVFDVTSSGANGSSARKMNMSIVISTLENHNSEKNRHFCAVPNSSRSARFSRNRPHITNASGFCPPFIVGNSLFGLPCGEIDPVRTKMASVSAGSIRVEKNENPTEDEMGRDTHIRRAFEMLHEFKEWLKICGFVCFFGGLWVFAPPFLLIGTLAALYAKFIVFAPLVAIYAAWFLFSIKWPERGCMPWEYYRKNSIFMRWAGEYFNYRIVKTADLPTDKNMIVGSHPHGLFCLGMFMSFQSHVSGITRLFQGLKTWSVTLDGQFLWPLRREILMWGGSGATSKKNILWVLRQKEKGNAVSIAIGGWNEGMMAAPGKYYVKLKDRKGFVKIALTEGADLVPVFHFGENETYEPVVGICPNRLRNMQAHIVKTFGVCPPLLIGKSLLGLPWGGLVPIQTRVETVIGEAISVEKIPNPTQKDIDELHTAYCNRLVELFETHKVNYGIEPDQKIILY</sequence>
<reference evidence="17" key="1">
    <citation type="journal article" date="2008" name="Nat. Genet.">
        <title>The Pristionchus pacificus genome provides a unique perspective on nematode lifestyle and parasitism.</title>
        <authorList>
            <person name="Dieterich C."/>
            <person name="Clifton S.W."/>
            <person name="Schuster L.N."/>
            <person name="Chinwalla A."/>
            <person name="Delehaunty K."/>
            <person name="Dinkelacker I."/>
            <person name="Fulton L."/>
            <person name="Fulton R."/>
            <person name="Godfrey J."/>
            <person name="Minx P."/>
            <person name="Mitreva M."/>
            <person name="Roeseler W."/>
            <person name="Tian H."/>
            <person name="Witte H."/>
            <person name="Yang S.P."/>
            <person name="Wilson R.K."/>
            <person name="Sommer R.J."/>
        </authorList>
    </citation>
    <scope>NUCLEOTIDE SEQUENCE [LARGE SCALE GENOMIC DNA]</scope>
    <source>
        <strain evidence="17">PS312</strain>
    </source>
</reference>
<comment type="subcellular location">
    <subcellularLocation>
        <location evidence="1">Endoplasmic reticulum membrane</location>
        <topology evidence="1">Multi-pass membrane protein</topology>
    </subcellularLocation>
</comment>
<evidence type="ECO:0000256" key="11">
    <source>
        <dbReference type="ARBA" id="ARBA00022989"/>
    </source>
</evidence>
<dbReference type="Proteomes" id="UP000005239">
    <property type="component" value="Unassembled WGS sequence"/>
</dbReference>
<evidence type="ECO:0000256" key="15">
    <source>
        <dbReference type="SAM" id="Phobius"/>
    </source>
</evidence>
<keyword evidence="13 15" id="KW-0472">Membrane</keyword>
<accession>A0A8R1YCF9</accession>
<evidence type="ECO:0000256" key="14">
    <source>
        <dbReference type="ARBA" id="ARBA00023315"/>
    </source>
</evidence>
<keyword evidence="12" id="KW-0443">Lipid metabolism</keyword>